<proteinExistence type="predicted"/>
<keyword evidence="2" id="KW-1185">Reference proteome</keyword>
<organism evidence="1 2">
    <name type="scientific">Leptospira ilyithenensis</name>
    <dbReference type="NCBI Taxonomy" id="2484901"/>
    <lineage>
        <taxon>Bacteria</taxon>
        <taxon>Pseudomonadati</taxon>
        <taxon>Spirochaetota</taxon>
        <taxon>Spirochaetia</taxon>
        <taxon>Leptospirales</taxon>
        <taxon>Leptospiraceae</taxon>
        <taxon>Leptospira</taxon>
    </lineage>
</organism>
<gene>
    <name evidence="1" type="ORF">EHS11_06995</name>
</gene>
<protein>
    <submittedName>
        <fullName evidence="1">TRL-like family protein</fullName>
    </submittedName>
</protein>
<dbReference type="Proteomes" id="UP000298264">
    <property type="component" value="Unassembled WGS sequence"/>
</dbReference>
<evidence type="ECO:0000313" key="2">
    <source>
        <dbReference type="Proteomes" id="UP000298264"/>
    </source>
</evidence>
<dbReference type="InterPro" id="IPR025113">
    <property type="entry name" value="TRL-like"/>
</dbReference>
<name>A0A4R9LRB9_9LEPT</name>
<accession>A0A4R9LRB9</accession>
<dbReference type="AlphaFoldDB" id="A0A4R9LRB9"/>
<dbReference type="OrthoDB" id="342461at2"/>
<evidence type="ECO:0000313" key="1">
    <source>
        <dbReference type="EMBL" id="TGN10922.1"/>
    </source>
</evidence>
<dbReference type="RefSeq" id="WP_135763683.1">
    <property type="nucleotide sequence ID" value="NZ_RQHV01000042.1"/>
</dbReference>
<reference evidence="1" key="1">
    <citation type="journal article" date="2019" name="PLoS Negl. Trop. Dis.">
        <title>Revisiting the worldwide diversity of Leptospira species in the environment.</title>
        <authorList>
            <person name="Vincent A.T."/>
            <person name="Schiettekatte O."/>
            <person name="Bourhy P."/>
            <person name="Veyrier F.J."/>
            <person name="Picardeau M."/>
        </authorList>
    </citation>
    <scope>NUCLEOTIDE SEQUENCE [LARGE SCALE GENOMIC DNA]</scope>
    <source>
        <strain evidence="1">201400974</strain>
    </source>
</reference>
<comment type="caution">
    <text evidence="1">The sequence shown here is derived from an EMBL/GenBank/DDBJ whole genome shotgun (WGS) entry which is preliminary data.</text>
</comment>
<dbReference type="EMBL" id="RQHV01000042">
    <property type="protein sequence ID" value="TGN10922.1"/>
    <property type="molecule type" value="Genomic_DNA"/>
</dbReference>
<dbReference type="Pfam" id="PF13146">
    <property type="entry name" value="TRL"/>
    <property type="match status" value="1"/>
</dbReference>
<sequence>MNLFSNYKLFRYFSSSNLSVFLFFILHLNCVNLGNPQGLGPTGSLYSSYRIGVSENKEIEAASKMGKACLKRYAFLYVAGDASLEAAAKNGQIVSIKSINKEAFNILSVYSSLCTIVTGN</sequence>